<dbReference type="Proteomes" id="UP001583186">
    <property type="component" value="Unassembled WGS sequence"/>
</dbReference>
<evidence type="ECO:0000313" key="1">
    <source>
        <dbReference type="EMBL" id="KAL1897631.1"/>
    </source>
</evidence>
<keyword evidence="2" id="KW-1185">Reference proteome</keyword>
<organism evidence="1 2">
    <name type="scientific">Sporothrix stenoceras</name>
    <dbReference type="NCBI Taxonomy" id="5173"/>
    <lineage>
        <taxon>Eukaryota</taxon>
        <taxon>Fungi</taxon>
        <taxon>Dikarya</taxon>
        <taxon>Ascomycota</taxon>
        <taxon>Pezizomycotina</taxon>
        <taxon>Sordariomycetes</taxon>
        <taxon>Sordariomycetidae</taxon>
        <taxon>Ophiostomatales</taxon>
        <taxon>Ophiostomataceae</taxon>
        <taxon>Sporothrix</taxon>
    </lineage>
</organism>
<reference evidence="1 2" key="1">
    <citation type="journal article" date="2024" name="IMA Fungus">
        <title>IMA Genome - F19 : A genome assembly and annotation guide to empower mycologists, including annotated draft genome sequences of Ceratocystis pirilliformis, Diaporthe australafricana, Fusarium ophioides, Paecilomyces lecythidis, and Sporothrix stenoceras.</title>
        <authorList>
            <person name="Aylward J."/>
            <person name="Wilson A.M."/>
            <person name="Visagie C.M."/>
            <person name="Spraker J."/>
            <person name="Barnes I."/>
            <person name="Buitendag C."/>
            <person name="Ceriani C."/>
            <person name="Del Mar Angel L."/>
            <person name="du Plessis D."/>
            <person name="Fuchs T."/>
            <person name="Gasser K."/>
            <person name="Kramer D."/>
            <person name="Li W."/>
            <person name="Munsamy K."/>
            <person name="Piso A."/>
            <person name="Price J.L."/>
            <person name="Sonnekus B."/>
            <person name="Thomas C."/>
            <person name="van der Nest A."/>
            <person name="van Dijk A."/>
            <person name="van Heerden A."/>
            <person name="van Vuuren N."/>
            <person name="Yilmaz N."/>
            <person name="Duong T.A."/>
            <person name="van der Merwe N.A."/>
            <person name="Wingfield M.J."/>
            <person name="Wingfield B.D."/>
        </authorList>
    </citation>
    <scope>NUCLEOTIDE SEQUENCE [LARGE SCALE GENOMIC DNA]</scope>
    <source>
        <strain evidence="1 2">CMW 5346</strain>
    </source>
</reference>
<proteinExistence type="predicted"/>
<name>A0ABR3ZAF3_9PEZI</name>
<sequence length="86" mass="9642">MEFNVPEMKVVRAHISQLIATSAEELAEMTNTKFILSNAAGGARLRRGHDSALTPDAEKAECLRLYAEVEAEMGRNWMKKHDLQNV</sequence>
<evidence type="ECO:0000313" key="2">
    <source>
        <dbReference type="Proteomes" id="UP001583186"/>
    </source>
</evidence>
<gene>
    <name evidence="1" type="ORF">Sste5346_003937</name>
</gene>
<comment type="caution">
    <text evidence="1">The sequence shown here is derived from an EMBL/GenBank/DDBJ whole genome shotgun (WGS) entry which is preliminary data.</text>
</comment>
<dbReference type="EMBL" id="JAWCUI010000018">
    <property type="protein sequence ID" value="KAL1897631.1"/>
    <property type="molecule type" value="Genomic_DNA"/>
</dbReference>
<accession>A0ABR3ZAF3</accession>
<protein>
    <submittedName>
        <fullName evidence="1">Uncharacterized protein</fullName>
    </submittedName>
</protein>